<evidence type="ECO:0000313" key="3">
    <source>
        <dbReference type="Proteomes" id="UP000585474"/>
    </source>
</evidence>
<evidence type="ECO:0000313" key="2">
    <source>
        <dbReference type="EMBL" id="GFZ19116.1"/>
    </source>
</evidence>
<dbReference type="Pfam" id="PF03478">
    <property type="entry name" value="Beta-prop_KIB1-4"/>
    <property type="match status" value="1"/>
</dbReference>
<evidence type="ECO:0000259" key="1">
    <source>
        <dbReference type="Pfam" id="PF03478"/>
    </source>
</evidence>
<name>A0A7J0H7Q7_9ERIC</name>
<comment type="caution">
    <text evidence="2">The sequence shown here is derived from an EMBL/GenBank/DDBJ whole genome shotgun (WGS) entry which is preliminary data.</text>
</comment>
<sequence length="122" mass="14017">MGGGSLASARIKEEWEGEVRLPPESKIRGGEEMEWMKMESLGDKALFLNYTQSAIVNNPSMWGGQSNSIYYTVFNQCYAYSIDHGDCQSFPFIQGDQVGYLRPFFWFFPHLSHDENLLQDDM</sequence>
<dbReference type="OrthoDB" id="642536at2759"/>
<reference evidence="2 3" key="1">
    <citation type="submission" date="2019-07" db="EMBL/GenBank/DDBJ databases">
        <title>De Novo Assembly of kiwifruit Actinidia rufa.</title>
        <authorList>
            <person name="Sugita-Konishi S."/>
            <person name="Sato K."/>
            <person name="Mori E."/>
            <person name="Abe Y."/>
            <person name="Kisaki G."/>
            <person name="Hamano K."/>
            <person name="Suezawa K."/>
            <person name="Otani M."/>
            <person name="Fukuda T."/>
            <person name="Manabe T."/>
            <person name="Gomi K."/>
            <person name="Tabuchi M."/>
            <person name="Akimitsu K."/>
            <person name="Kataoka I."/>
        </authorList>
    </citation>
    <scope>NUCLEOTIDE SEQUENCE [LARGE SCALE GENOMIC DNA]</scope>
    <source>
        <strain evidence="3">cv. Fuchu</strain>
    </source>
</reference>
<dbReference type="AlphaFoldDB" id="A0A7J0H7Q7"/>
<proteinExistence type="predicted"/>
<dbReference type="InterPro" id="IPR005174">
    <property type="entry name" value="KIB1-4_b-propeller"/>
</dbReference>
<keyword evidence="3" id="KW-1185">Reference proteome</keyword>
<dbReference type="EMBL" id="BJWL01000027">
    <property type="protein sequence ID" value="GFZ19116.1"/>
    <property type="molecule type" value="Genomic_DNA"/>
</dbReference>
<organism evidence="2 3">
    <name type="scientific">Actinidia rufa</name>
    <dbReference type="NCBI Taxonomy" id="165716"/>
    <lineage>
        <taxon>Eukaryota</taxon>
        <taxon>Viridiplantae</taxon>
        <taxon>Streptophyta</taxon>
        <taxon>Embryophyta</taxon>
        <taxon>Tracheophyta</taxon>
        <taxon>Spermatophyta</taxon>
        <taxon>Magnoliopsida</taxon>
        <taxon>eudicotyledons</taxon>
        <taxon>Gunneridae</taxon>
        <taxon>Pentapetalae</taxon>
        <taxon>asterids</taxon>
        <taxon>Ericales</taxon>
        <taxon>Actinidiaceae</taxon>
        <taxon>Actinidia</taxon>
    </lineage>
</organism>
<gene>
    <name evidence="2" type="ORF">Acr_27g0008550</name>
</gene>
<accession>A0A7J0H7Q7</accession>
<protein>
    <recommendedName>
        <fullName evidence="1">KIB1-4 beta-propeller domain-containing protein</fullName>
    </recommendedName>
</protein>
<dbReference type="Proteomes" id="UP000585474">
    <property type="component" value="Unassembled WGS sequence"/>
</dbReference>
<feature type="domain" description="KIB1-4 beta-propeller" evidence="1">
    <location>
        <begin position="32"/>
        <end position="83"/>
    </location>
</feature>